<protein>
    <recommendedName>
        <fullName evidence="8">Probable membrane transporter protein</fullName>
    </recommendedName>
</protein>
<keyword evidence="6 8" id="KW-1133">Transmembrane helix</keyword>
<evidence type="ECO:0000256" key="2">
    <source>
        <dbReference type="ARBA" id="ARBA00009142"/>
    </source>
</evidence>
<feature type="transmembrane region" description="Helical" evidence="8">
    <location>
        <begin position="183"/>
        <end position="200"/>
    </location>
</feature>
<feature type="transmembrane region" description="Helical" evidence="8">
    <location>
        <begin position="74"/>
        <end position="93"/>
    </location>
</feature>
<comment type="caution">
    <text evidence="9">The sequence shown here is derived from an EMBL/GenBank/DDBJ whole genome shotgun (WGS) entry which is preliminary data.</text>
</comment>
<feature type="transmembrane region" description="Helical" evidence="8">
    <location>
        <begin position="34"/>
        <end position="53"/>
    </location>
</feature>
<dbReference type="Proteomes" id="UP001553843">
    <property type="component" value="Unassembled WGS sequence"/>
</dbReference>
<dbReference type="RefSeq" id="WP_359781923.1">
    <property type="nucleotide sequence ID" value="NZ_JBEYRR010000010.1"/>
</dbReference>
<evidence type="ECO:0000256" key="1">
    <source>
        <dbReference type="ARBA" id="ARBA00004651"/>
    </source>
</evidence>
<name>A0ABV3LZL8_9ACTN</name>
<reference evidence="9 10" key="1">
    <citation type="submission" date="2024-06" db="EMBL/GenBank/DDBJ databases">
        <title>The Natural Products Discovery Center: Release of the First 8490 Sequenced Strains for Exploring Actinobacteria Biosynthetic Diversity.</title>
        <authorList>
            <person name="Kalkreuter E."/>
            <person name="Kautsar S.A."/>
            <person name="Yang D."/>
            <person name="Bader C.D."/>
            <person name="Teijaro C.N."/>
            <person name="Fluegel L."/>
            <person name="Davis C.M."/>
            <person name="Simpson J.R."/>
            <person name="Lauterbach L."/>
            <person name="Steele A.D."/>
            <person name="Gui C."/>
            <person name="Meng S."/>
            <person name="Li G."/>
            <person name="Viehrig K."/>
            <person name="Ye F."/>
            <person name="Su P."/>
            <person name="Kiefer A.F."/>
            <person name="Nichols A."/>
            <person name="Cepeda A.J."/>
            <person name="Yan W."/>
            <person name="Fan B."/>
            <person name="Jiang Y."/>
            <person name="Adhikari A."/>
            <person name="Zheng C.-J."/>
            <person name="Schuster L."/>
            <person name="Cowan T.M."/>
            <person name="Smanski M.J."/>
            <person name="Chevrette M.G."/>
            <person name="De Carvalho L.P.S."/>
            <person name="Shen B."/>
        </authorList>
    </citation>
    <scope>NUCLEOTIDE SEQUENCE [LARGE SCALE GENOMIC DNA]</scope>
    <source>
        <strain evidence="9 10">NPDC047833</strain>
    </source>
</reference>
<dbReference type="InterPro" id="IPR052017">
    <property type="entry name" value="TSUP"/>
</dbReference>
<keyword evidence="7 8" id="KW-0472">Membrane</keyword>
<dbReference type="InterPro" id="IPR002781">
    <property type="entry name" value="TM_pro_TauE-like"/>
</dbReference>
<evidence type="ECO:0000313" key="9">
    <source>
        <dbReference type="EMBL" id="MEW2364898.1"/>
    </source>
</evidence>
<keyword evidence="3" id="KW-0813">Transport</keyword>
<evidence type="ECO:0000256" key="3">
    <source>
        <dbReference type="ARBA" id="ARBA00022448"/>
    </source>
</evidence>
<evidence type="ECO:0000256" key="4">
    <source>
        <dbReference type="ARBA" id="ARBA00022475"/>
    </source>
</evidence>
<evidence type="ECO:0000256" key="5">
    <source>
        <dbReference type="ARBA" id="ARBA00022692"/>
    </source>
</evidence>
<dbReference type="PANTHER" id="PTHR30269">
    <property type="entry name" value="TRANSMEMBRANE PROTEIN YFCA"/>
    <property type="match status" value="1"/>
</dbReference>
<evidence type="ECO:0000256" key="6">
    <source>
        <dbReference type="ARBA" id="ARBA00022989"/>
    </source>
</evidence>
<comment type="similarity">
    <text evidence="2 8">Belongs to the 4-toluene sulfonate uptake permease (TSUP) (TC 2.A.102) family.</text>
</comment>
<keyword evidence="10" id="KW-1185">Reference proteome</keyword>
<evidence type="ECO:0000313" key="10">
    <source>
        <dbReference type="Proteomes" id="UP001553843"/>
    </source>
</evidence>
<evidence type="ECO:0000256" key="7">
    <source>
        <dbReference type="ARBA" id="ARBA00023136"/>
    </source>
</evidence>
<accession>A0ABV3LZL8</accession>
<sequence length="252" mass="25749">MEALEMAAVGLAGVAAGGLNAVVGSGTLITFPTLLAFGFPPVLANVSNNLGLVPGTLSAAYGYRREMKGQGRRLVRFGTASLIGGLIGALLLLKLPADAFQAVVPVLILTACALVLLQPRLNRRLKRRGERGKRDGGVPMWCGVLAAGVYGGYFGAAQGVLLMGLFGAFLLDDLQRLNAAKNVLASLVNGVAAVVFIAVADIDWPAAGLIAAGSTVGGLVGARYGRRLPPVAMRGFIVVVGVTASVAMIARA</sequence>
<feature type="transmembrane region" description="Helical" evidence="8">
    <location>
        <begin position="138"/>
        <end position="171"/>
    </location>
</feature>
<keyword evidence="5 8" id="KW-0812">Transmembrane</keyword>
<organism evidence="9 10">
    <name type="scientific">Streptomyces huasconensis</name>
    <dbReference type="NCBI Taxonomy" id="1854574"/>
    <lineage>
        <taxon>Bacteria</taxon>
        <taxon>Bacillati</taxon>
        <taxon>Actinomycetota</taxon>
        <taxon>Actinomycetes</taxon>
        <taxon>Kitasatosporales</taxon>
        <taxon>Streptomycetaceae</taxon>
        <taxon>Streptomyces</taxon>
    </lineage>
</organism>
<proteinExistence type="inferred from homology"/>
<gene>
    <name evidence="9" type="ORF">AB0887_23505</name>
</gene>
<dbReference type="Pfam" id="PF01925">
    <property type="entry name" value="TauE"/>
    <property type="match status" value="1"/>
</dbReference>
<comment type="subcellular location">
    <subcellularLocation>
        <location evidence="1 8">Cell membrane</location>
        <topology evidence="1 8">Multi-pass membrane protein</topology>
    </subcellularLocation>
</comment>
<feature type="transmembrane region" description="Helical" evidence="8">
    <location>
        <begin position="231"/>
        <end position="250"/>
    </location>
</feature>
<feature type="transmembrane region" description="Helical" evidence="8">
    <location>
        <begin position="207"/>
        <end position="225"/>
    </location>
</feature>
<dbReference type="PANTHER" id="PTHR30269:SF0">
    <property type="entry name" value="MEMBRANE TRANSPORTER PROTEIN YFCA-RELATED"/>
    <property type="match status" value="1"/>
</dbReference>
<feature type="transmembrane region" description="Helical" evidence="8">
    <location>
        <begin position="99"/>
        <end position="117"/>
    </location>
</feature>
<keyword evidence="4 8" id="KW-1003">Cell membrane</keyword>
<evidence type="ECO:0000256" key="8">
    <source>
        <dbReference type="RuleBase" id="RU363041"/>
    </source>
</evidence>
<dbReference type="EMBL" id="JBEYRS010000010">
    <property type="protein sequence ID" value="MEW2364898.1"/>
    <property type="molecule type" value="Genomic_DNA"/>
</dbReference>